<dbReference type="OrthoDB" id="5979571at2"/>
<feature type="signal peptide" evidence="2">
    <location>
        <begin position="1"/>
        <end position="19"/>
    </location>
</feature>
<evidence type="ECO:0000256" key="1">
    <source>
        <dbReference type="SAM" id="MobiDB-lite"/>
    </source>
</evidence>
<keyword evidence="2" id="KW-0732">Signal</keyword>
<dbReference type="PATRIC" id="fig|314722.6.peg.2067"/>
<protein>
    <recommendedName>
        <fullName evidence="5">Secreted protein</fullName>
    </recommendedName>
</protein>
<dbReference type="PROSITE" id="PS51257">
    <property type="entry name" value="PROKAR_LIPOPROTEIN"/>
    <property type="match status" value="1"/>
</dbReference>
<evidence type="ECO:0000313" key="3">
    <source>
        <dbReference type="EMBL" id="AKC86973.1"/>
    </source>
</evidence>
<evidence type="ECO:0000256" key="2">
    <source>
        <dbReference type="SAM" id="SignalP"/>
    </source>
</evidence>
<gene>
    <name evidence="3" type="ORF">WQ53_09635</name>
</gene>
<dbReference type="KEGG" id="psuw:WQ53_09635"/>
<reference evidence="3 4" key="1">
    <citation type="journal article" date="2015" name="Genome Announc.">
        <title>Complete Genome Sequence of Pseudoxanthomonas suwonensis Strain J1, a Cellulose-Degrading Bacterium Isolated from Leaf- and Wood-Enriched Soil.</title>
        <authorList>
            <person name="Hou L."/>
            <person name="Jiang J."/>
            <person name="Xu Z."/>
            <person name="Zhou Y."/>
            <person name="Leung F.C."/>
        </authorList>
    </citation>
    <scope>NUCLEOTIDE SEQUENCE [LARGE SCALE GENOMIC DNA]</scope>
    <source>
        <strain evidence="3 4">J1</strain>
    </source>
</reference>
<feature type="chain" id="PRO_5002416175" description="Secreted protein" evidence="2">
    <location>
        <begin position="20"/>
        <end position="553"/>
    </location>
</feature>
<dbReference type="Proteomes" id="UP000033067">
    <property type="component" value="Chromosome"/>
</dbReference>
<proteinExistence type="predicted"/>
<name>A0A0E3Z1B0_9GAMM</name>
<sequence>MSLVAARRLLLLASALALAACSKPADAPSARSEAATQPAGLTPTRAEVERFLAEGSEPSLQALRPLDYWLHYKVLHAAGAEQALGGEAQTVAALQALAEDYERKARGAQAQVPRMVPAAFTGEGMSSGFLGLGLGSFGGLLTGGMISSVVSEMSDEQLAEAAKNGFGRTQDKDGSFEVRVGEDGSLTQAFEFDGKVDDGLTGKVKLKMKVDACPDASGKVKVESDIDSSVRVSGKAGTGGYVRSHFVYERWLDDDANLIDGPDGSSSSMRIDMGGFENYESQHVQLTTGWSRGGSETFENRGESGYSIFRMDEVERTQKLVQGAQLIQTLMAEVMLRGMKQAPWESGRCVRLDVGSDPARRKGARPSTRFQVTARPRAKSDGAQTGGSVRAALSGGDSLAREGEKVPADAQYGYTAPAKKDESASIAFEARSKRGVGRATLEFDTKQKRAYTAVGGAGEFRGSGKICDLGEAFTISGSGVTMTFTPSSDTGGSYRYEGRMSGFAVHGDGTYTVSADDSGGTLVGTGPGCVNARGEHCAVDSEHYTLTPAEPCD</sequence>
<evidence type="ECO:0000313" key="4">
    <source>
        <dbReference type="Proteomes" id="UP000033067"/>
    </source>
</evidence>
<feature type="region of interest" description="Disordered" evidence="1">
    <location>
        <begin position="354"/>
        <end position="414"/>
    </location>
</feature>
<dbReference type="EMBL" id="CP011144">
    <property type="protein sequence ID" value="AKC86973.1"/>
    <property type="molecule type" value="Genomic_DNA"/>
</dbReference>
<evidence type="ECO:0008006" key="5">
    <source>
        <dbReference type="Google" id="ProtNLM"/>
    </source>
</evidence>
<dbReference type="RefSeq" id="WP_052631958.1">
    <property type="nucleotide sequence ID" value="NZ_CP011144.1"/>
</dbReference>
<organism evidence="3 4">
    <name type="scientific">Pseudoxanthomonas suwonensis</name>
    <dbReference type="NCBI Taxonomy" id="314722"/>
    <lineage>
        <taxon>Bacteria</taxon>
        <taxon>Pseudomonadati</taxon>
        <taxon>Pseudomonadota</taxon>
        <taxon>Gammaproteobacteria</taxon>
        <taxon>Lysobacterales</taxon>
        <taxon>Lysobacteraceae</taxon>
        <taxon>Pseudoxanthomonas</taxon>
    </lineage>
</organism>
<keyword evidence="4" id="KW-1185">Reference proteome</keyword>
<dbReference type="AlphaFoldDB" id="A0A0E3Z1B0"/>
<accession>A0A0E3Z1B0</accession>